<dbReference type="EMBL" id="CP041742">
    <property type="protein sequence ID" value="QDQ74683.1"/>
    <property type="molecule type" value="Genomic_DNA"/>
</dbReference>
<reference evidence="6 7" key="1">
    <citation type="submission" date="2019-07" db="EMBL/GenBank/DDBJ databases">
        <title>Lysobacter weifangensis sp. nov., isolated from bensulfuron-methyl contaminated farmland soil.</title>
        <authorList>
            <person name="Zhao H."/>
        </authorList>
    </citation>
    <scope>NUCLEOTIDE SEQUENCE [LARGE SCALE GENOMIC DNA]</scope>
    <source>
        <strain evidence="6 7">CC-Bw-6</strain>
    </source>
</reference>
<dbReference type="Pfam" id="PF03575">
    <property type="entry name" value="Peptidase_S51"/>
    <property type="match status" value="1"/>
</dbReference>
<dbReference type="Gene3D" id="3.40.50.880">
    <property type="match status" value="1"/>
</dbReference>
<dbReference type="AlphaFoldDB" id="A0A516V822"/>
<dbReference type="InterPro" id="IPR029062">
    <property type="entry name" value="Class_I_gatase-like"/>
</dbReference>
<keyword evidence="4" id="KW-0720">Serine protease</keyword>
<evidence type="ECO:0000256" key="3">
    <source>
        <dbReference type="ARBA" id="ARBA00022801"/>
    </source>
</evidence>
<proteinExistence type="inferred from homology"/>
<name>A0A516V822_9GAMM</name>
<keyword evidence="5" id="KW-0732">Signal</keyword>
<dbReference type="Proteomes" id="UP000315891">
    <property type="component" value="Chromosome"/>
</dbReference>
<dbReference type="SUPFAM" id="SSF52317">
    <property type="entry name" value="Class I glutamine amidotransferase-like"/>
    <property type="match status" value="1"/>
</dbReference>
<evidence type="ECO:0000256" key="5">
    <source>
        <dbReference type="SAM" id="SignalP"/>
    </source>
</evidence>
<dbReference type="RefSeq" id="WP_143880192.1">
    <property type="nucleotide sequence ID" value="NZ_BAABLZ010000001.1"/>
</dbReference>
<dbReference type="GO" id="GO:0008236">
    <property type="term" value="F:serine-type peptidase activity"/>
    <property type="evidence" value="ECO:0007669"/>
    <property type="project" value="UniProtKB-KW"/>
</dbReference>
<dbReference type="CDD" id="cd03145">
    <property type="entry name" value="GAT1_cyanophycinase"/>
    <property type="match status" value="1"/>
</dbReference>
<accession>A0A516V822</accession>
<protein>
    <submittedName>
        <fullName evidence="6">Peptidase</fullName>
    </submittedName>
</protein>
<dbReference type="PANTHER" id="PTHR36175">
    <property type="entry name" value="CYANOPHYCINASE"/>
    <property type="match status" value="1"/>
</dbReference>
<keyword evidence="3" id="KW-0378">Hydrolase</keyword>
<evidence type="ECO:0000256" key="4">
    <source>
        <dbReference type="ARBA" id="ARBA00022825"/>
    </source>
</evidence>
<organism evidence="6 7">
    <name type="scientific">Pseudoluteimonas lycopersici</name>
    <dbReference type="NCBI Taxonomy" id="1324796"/>
    <lineage>
        <taxon>Bacteria</taxon>
        <taxon>Pseudomonadati</taxon>
        <taxon>Pseudomonadota</taxon>
        <taxon>Gammaproteobacteria</taxon>
        <taxon>Lysobacterales</taxon>
        <taxon>Lysobacteraceae</taxon>
        <taxon>Pseudoluteimonas</taxon>
    </lineage>
</organism>
<feature type="chain" id="PRO_5021883424" evidence="5">
    <location>
        <begin position="26"/>
        <end position="348"/>
    </location>
</feature>
<dbReference type="OrthoDB" id="9799980at2"/>
<dbReference type="GO" id="GO:0006508">
    <property type="term" value="P:proteolysis"/>
    <property type="evidence" value="ECO:0007669"/>
    <property type="project" value="UniProtKB-KW"/>
</dbReference>
<keyword evidence="2" id="KW-0645">Protease</keyword>
<dbReference type="InterPro" id="IPR005320">
    <property type="entry name" value="Peptidase_S51"/>
</dbReference>
<gene>
    <name evidence="6" type="ORF">FNZ56_12715</name>
</gene>
<feature type="signal peptide" evidence="5">
    <location>
        <begin position="1"/>
        <end position="25"/>
    </location>
</feature>
<evidence type="ECO:0000256" key="1">
    <source>
        <dbReference type="ARBA" id="ARBA00006534"/>
    </source>
</evidence>
<sequence>MPATHVFVRALAAWLLSATALVACAATPPRATATGNGYVEYDIGNASAPTPGQVQPGLMLVGGGDWPYDAVRWMNERMGHGHLVILRASGDVEAQEEWYRDVGGIASARTFVFSDRSAASDPVVLDAIRKADGVFIAGGDQANYVRFWKGTPVAEALDAHVRAGKPIGGTSAGLAILGAWGYGAMDGGSMVSEDALRDPLNPGMTLVDDFLHMPFLEHVITDTHFSKRERLGRLVAFVADLRARGVNDIVGLGVDEGAALCVDGDGIGRLFTPIPGDAAWLVVPSAPASRLEAGKPLEISGVDVTGVGVDSRIDLRTLQVTAPAFRRTADAHDGKLQVRDAGPATGDR</sequence>
<evidence type="ECO:0000313" key="7">
    <source>
        <dbReference type="Proteomes" id="UP000315891"/>
    </source>
</evidence>
<evidence type="ECO:0000256" key="2">
    <source>
        <dbReference type="ARBA" id="ARBA00022670"/>
    </source>
</evidence>
<keyword evidence="7" id="KW-1185">Reference proteome</keyword>
<comment type="similarity">
    <text evidence="1">Belongs to the peptidase S51 family.</text>
</comment>
<evidence type="ECO:0000313" key="6">
    <source>
        <dbReference type="EMBL" id="QDQ74683.1"/>
    </source>
</evidence>
<dbReference type="PANTHER" id="PTHR36175:SF1">
    <property type="entry name" value="CYANOPHYCINASE"/>
    <property type="match status" value="1"/>
</dbReference>